<organism evidence="2 4">
    <name type="scientific">Rhizobium leguminosarum</name>
    <dbReference type="NCBI Taxonomy" id="384"/>
    <lineage>
        <taxon>Bacteria</taxon>
        <taxon>Pseudomonadati</taxon>
        <taxon>Pseudomonadota</taxon>
        <taxon>Alphaproteobacteria</taxon>
        <taxon>Hyphomicrobiales</taxon>
        <taxon>Rhizobiaceae</taxon>
        <taxon>Rhizobium/Agrobacterium group</taxon>
        <taxon>Rhizobium</taxon>
    </lineage>
</organism>
<dbReference type="Gene3D" id="3.40.50.360">
    <property type="match status" value="1"/>
</dbReference>
<dbReference type="SUPFAM" id="SSF52218">
    <property type="entry name" value="Flavoproteins"/>
    <property type="match status" value="1"/>
</dbReference>
<dbReference type="AlphaFoldDB" id="A0A2K9ZCK3"/>
<reference evidence="2 4" key="1">
    <citation type="submission" date="2017-11" db="EMBL/GenBank/DDBJ databases">
        <title>Complete genome of Rhizobium leguminosarum Norway, an ineffective micro-symbiont.</title>
        <authorList>
            <person name="Hoffrichter A."/>
            <person name="Liang J."/>
            <person name="Brachmann A."/>
            <person name="Marin M."/>
        </authorList>
    </citation>
    <scope>NUCLEOTIDE SEQUENCE [LARGE SCALE GENOMIC DNA]</scope>
    <source>
        <strain evidence="2 4">Norway</strain>
        <plasmid evidence="2">pRLN1</plasmid>
        <plasmid evidence="4">prln1</plasmid>
    </source>
</reference>
<dbReference type="GO" id="GO:0010181">
    <property type="term" value="F:FMN binding"/>
    <property type="evidence" value="ECO:0007669"/>
    <property type="project" value="TreeGrafter"/>
</dbReference>
<dbReference type="Proteomes" id="UP000238523">
    <property type="component" value="Plasmid pRLN1"/>
</dbReference>
<reference evidence="3 5" key="2">
    <citation type="submission" date="2019-12" db="EMBL/GenBank/DDBJ databases">
        <title>Rhizobium genotypes associated with high levels of biological nitrogen fixation by grain legumes in a temperate-maritime cropping system.</title>
        <authorList>
            <person name="Maluk M."/>
            <person name="Francesc Ferrando Molina F."/>
            <person name="Lopez Del Egido L."/>
            <person name="Lafos M."/>
            <person name="Langarica-Fuentes A."/>
            <person name="Gebre Yohannes G."/>
            <person name="Young M.W."/>
            <person name="Martin P."/>
            <person name="Gantlett R."/>
            <person name="Kenicer G."/>
            <person name="Hawes C."/>
            <person name="Begg G.S."/>
            <person name="Quilliam R.S."/>
            <person name="Squire G.R."/>
            <person name="Poole P.S."/>
            <person name="Young P.W."/>
            <person name="Iannetta P.M."/>
            <person name="James E.K."/>
        </authorList>
    </citation>
    <scope>NUCLEOTIDE SEQUENCE [LARGE SCALE GENOMIC DNA]</scope>
    <source>
        <strain evidence="3 5">JHI1096</strain>
    </source>
</reference>
<keyword evidence="2" id="KW-0614">Plasmid</keyword>
<dbReference type="InterPro" id="IPR050712">
    <property type="entry name" value="NAD(P)H-dep_reductase"/>
</dbReference>
<dbReference type="Proteomes" id="UP000471560">
    <property type="component" value="Unassembled WGS sequence"/>
</dbReference>
<dbReference type="GO" id="GO:0005829">
    <property type="term" value="C:cytosol"/>
    <property type="evidence" value="ECO:0007669"/>
    <property type="project" value="TreeGrafter"/>
</dbReference>
<evidence type="ECO:0000313" key="4">
    <source>
        <dbReference type="Proteomes" id="UP000238523"/>
    </source>
</evidence>
<accession>A0A2K9ZCK3</accession>
<name>A0A2K9ZCK3_RHILE</name>
<evidence type="ECO:0000313" key="5">
    <source>
        <dbReference type="Proteomes" id="UP000471560"/>
    </source>
</evidence>
<dbReference type="SMR" id="A0A2K9ZCK3"/>
<protein>
    <submittedName>
        <fullName evidence="2">Chromate reductase, Class I, flavoprotein</fullName>
    </submittedName>
</protein>
<feature type="domain" description="NADPH-dependent FMN reductase-like" evidence="1">
    <location>
        <begin position="6"/>
        <end position="151"/>
    </location>
</feature>
<dbReference type="EMBL" id="WUEZ01000006">
    <property type="protein sequence ID" value="NEI33647.1"/>
    <property type="molecule type" value="Genomic_DNA"/>
</dbReference>
<gene>
    <name evidence="2" type="primary">yieF</name>
    <name evidence="2" type="ORF">CUJ84_pRLN1000487</name>
    <name evidence="3" type="ORF">GR204_06490</name>
</gene>
<dbReference type="Pfam" id="PF03358">
    <property type="entry name" value="FMN_red"/>
    <property type="match status" value="1"/>
</dbReference>
<dbReference type="InterPro" id="IPR029039">
    <property type="entry name" value="Flavoprotein-like_sf"/>
</dbReference>
<evidence type="ECO:0000313" key="3">
    <source>
        <dbReference type="EMBL" id="NEI33647.1"/>
    </source>
</evidence>
<geneLocation type="plasmid" evidence="4">
    <name>prln1</name>
</geneLocation>
<dbReference type="RefSeq" id="WP_105008674.1">
    <property type="nucleotide sequence ID" value="NZ_CAXUSC020000001.1"/>
</dbReference>
<dbReference type="PANTHER" id="PTHR30543:SF21">
    <property type="entry name" value="NAD(P)H-DEPENDENT FMN REDUCTASE LOT6"/>
    <property type="match status" value="1"/>
</dbReference>
<evidence type="ECO:0000259" key="1">
    <source>
        <dbReference type="Pfam" id="PF03358"/>
    </source>
</evidence>
<dbReference type="InterPro" id="IPR005025">
    <property type="entry name" value="FMN_Rdtase-like_dom"/>
</dbReference>
<geneLocation type="plasmid" evidence="2">
    <name>pRLN1</name>
</geneLocation>
<sequence>MTDTISIAVICGSLRQGSFNAAIAREFSTLAPTGISFRPLDGMESIPHYNADIQSQGCPAIVRDWAEIIRSSDAVVFVTPEYNYSIPGVLKNALDWLSRLSPPPFSGKPVAIQTASVGMLGGARAQYHLRQVLLYLDAFVLNKPEIMIADAASKISAQGELTDETTRRLIAEQLAALQGLIQRVAAS</sequence>
<evidence type="ECO:0000313" key="2">
    <source>
        <dbReference type="EMBL" id="AUW45948.1"/>
    </source>
</evidence>
<dbReference type="PANTHER" id="PTHR30543">
    <property type="entry name" value="CHROMATE REDUCTASE"/>
    <property type="match status" value="1"/>
</dbReference>
<dbReference type="EMBL" id="CP025013">
    <property type="protein sequence ID" value="AUW45948.1"/>
    <property type="molecule type" value="Genomic_DNA"/>
</dbReference>
<proteinExistence type="predicted"/>
<dbReference type="GO" id="GO:0016491">
    <property type="term" value="F:oxidoreductase activity"/>
    <property type="evidence" value="ECO:0007669"/>
    <property type="project" value="InterPro"/>
</dbReference>